<comment type="caution">
    <text evidence="2">The sequence shown here is derived from an EMBL/GenBank/DDBJ whole genome shotgun (WGS) entry which is preliminary data.</text>
</comment>
<gene>
    <name evidence="2" type="ORF">ACFFVD_12770</name>
</gene>
<evidence type="ECO:0000256" key="1">
    <source>
        <dbReference type="SAM" id="MobiDB-lite"/>
    </source>
</evidence>
<evidence type="ECO:0000313" key="2">
    <source>
        <dbReference type="EMBL" id="MFB9260676.1"/>
    </source>
</evidence>
<keyword evidence="3" id="KW-1185">Reference proteome</keyword>
<proteinExistence type="predicted"/>
<dbReference type="EMBL" id="JBHMDY010000008">
    <property type="protein sequence ID" value="MFB9260676.1"/>
    <property type="molecule type" value="Genomic_DNA"/>
</dbReference>
<sequence length="145" mass="15660">MTDQTTTEATEVDDQTTDTPTEDQPQATENRNAEAARYRRQLRAAESERDALAETVTALRRAAVEDRVKAQKVPTEGFWASGVQLEDLLDEAGGIDAQKVTAAADHAVETLGLQRVGVHMQPVPSEGRTTNPSGSQGWKAAFAPK</sequence>
<feature type="compositionally biased region" description="Basic and acidic residues" evidence="1">
    <location>
        <begin position="31"/>
        <end position="50"/>
    </location>
</feature>
<protein>
    <recommendedName>
        <fullName evidence="4">Nucleotide exchange factor GrpE</fullName>
    </recommendedName>
</protein>
<organism evidence="2 3">
    <name type="scientific">Dietzia aerolata</name>
    <dbReference type="NCBI Taxonomy" id="595984"/>
    <lineage>
        <taxon>Bacteria</taxon>
        <taxon>Bacillati</taxon>
        <taxon>Actinomycetota</taxon>
        <taxon>Actinomycetes</taxon>
        <taxon>Mycobacteriales</taxon>
        <taxon>Dietziaceae</taxon>
        <taxon>Dietzia</taxon>
    </lineage>
</organism>
<evidence type="ECO:0000313" key="3">
    <source>
        <dbReference type="Proteomes" id="UP001589700"/>
    </source>
</evidence>
<dbReference type="RefSeq" id="WP_182632964.1">
    <property type="nucleotide sequence ID" value="NZ_JAALDM010000217.1"/>
</dbReference>
<feature type="compositionally biased region" description="Low complexity" evidence="1">
    <location>
        <begin position="17"/>
        <end position="30"/>
    </location>
</feature>
<dbReference type="Proteomes" id="UP001589700">
    <property type="component" value="Unassembled WGS sequence"/>
</dbReference>
<evidence type="ECO:0008006" key="4">
    <source>
        <dbReference type="Google" id="ProtNLM"/>
    </source>
</evidence>
<name>A0ABV5JSA8_9ACTN</name>
<feature type="region of interest" description="Disordered" evidence="1">
    <location>
        <begin position="1"/>
        <end position="50"/>
    </location>
</feature>
<feature type="compositionally biased region" description="Polar residues" evidence="1">
    <location>
        <begin position="127"/>
        <end position="136"/>
    </location>
</feature>
<feature type="region of interest" description="Disordered" evidence="1">
    <location>
        <begin position="121"/>
        <end position="145"/>
    </location>
</feature>
<accession>A0ABV5JSA8</accession>
<reference evidence="2 3" key="1">
    <citation type="submission" date="2024-09" db="EMBL/GenBank/DDBJ databases">
        <authorList>
            <person name="Sun Q."/>
            <person name="Mori K."/>
        </authorList>
    </citation>
    <scope>NUCLEOTIDE SEQUENCE [LARGE SCALE GENOMIC DNA]</scope>
    <source>
        <strain evidence="2 3">CCM 7659</strain>
    </source>
</reference>